<comment type="caution">
    <text evidence="4">The sequence shown here is derived from an EMBL/GenBank/DDBJ whole genome shotgun (WGS) entry which is preliminary data.</text>
</comment>
<dbReference type="SUPFAM" id="SSF51679">
    <property type="entry name" value="Bacterial luciferase-like"/>
    <property type="match status" value="1"/>
</dbReference>
<dbReference type="InterPro" id="IPR036661">
    <property type="entry name" value="Luciferase-like_sf"/>
</dbReference>
<keyword evidence="2" id="KW-0503">Monooxygenase</keyword>
<gene>
    <name evidence="4" type="ORF">GCM10009804_16400</name>
</gene>
<protein>
    <submittedName>
        <fullName evidence="4">LLM class flavin-dependent oxidoreductase</fullName>
    </submittedName>
</protein>
<dbReference type="Pfam" id="PF00296">
    <property type="entry name" value="Bac_luciferase"/>
    <property type="match status" value="1"/>
</dbReference>
<reference evidence="4 5" key="1">
    <citation type="journal article" date="2019" name="Int. J. Syst. Evol. Microbiol.">
        <title>The Global Catalogue of Microorganisms (GCM) 10K type strain sequencing project: providing services to taxonomists for standard genome sequencing and annotation.</title>
        <authorList>
            <consortium name="The Broad Institute Genomics Platform"/>
            <consortium name="The Broad Institute Genome Sequencing Center for Infectious Disease"/>
            <person name="Wu L."/>
            <person name="Ma J."/>
        </authorList>
    </citation>
    <scope>NUCLEOTIDE SEQUENCE [LARGE SCALE GENOMIC DNA]</scope>
    <source>
        <strain evidence="4 5">JCM 15572</strain>
    </source>
</reference>
<dbReference type="PANTHER" id="PTHR30137">
    <property type="entry name" value="LUCIFERASE-LIKE MONOOXYGENASE"/>
    <property type="match status" value="1"/>
</dbReference>
<evidence type="ECO:0000313" key="5">
    <source>
        <dbReference type="Proteomes" id="UP001501705"/>
    </source>
</evidence>
<dbReference type="InterPro" id="IPR011251">
    <property type="entry name" value="Luciferase-like_dom"/>
</dbReference>
<dbReference type="Proteomes" id="UP001501705">
    <property type="component" value="Unassembled WGS sequence"/>
</dbReference>
<name>A0ABN2CMV3_9ACTN</name>
<dbReference type="EMBL" id="BAAAPH010000004">
    <property type="protein sequence ID" value="GAA1560339.1"/>
    <property type="molecule type" value="Genomic_DNA"/>
</dbReference>
<dbReference type="Gene3D" id="3.20.20.30">
    <property type="entry name" value="Luciferase-like domain"/>
    <property type="match status" value="1"/>
</dbReference>
<keyword evidence="5" id="KW-1185">Reference proteome</keyword>
<keyword evidence="1" id="KW-0560">Oxidoreductase</keyword>
<evidence type="ECO:0000313" key="4">
    <source>
        <dbReference type="EMBL" id="GAA1560339.1"/>
    </source>
</evidence>
<dbReference type="InterPro" id="IPR050766">
    <property type="entry name" value="Bact_Lucif_Oxidored"/>
</dbReference>
<organism evidence="4 5">
    <name type="scientific">Kribbella hippodromi</name>
    <dbReference type="NCBI Taxonomy" id="434347"/>
    <lineage>
        <taxon>Bacteria</taxon>
        <taxon>Bacillati</taxon>
        <taxon>Actinomycetota</taxon>
        <taxon>Actinomycetes</taxon>
        <taxon>Propionibacteriales</taxon>
        <taxon>Kribbellaceae</taxon>
        <taxon>Kribbella</taxon>
    </lineage>
</organism>
<feature type="domain" description="Luciferase-like" evidence="3">
    <location>
        <begin position="35"/>
        <end position="334"/>
    </location>
</feature>
<sequence length="372" mass="40577">MKASFFTLMPYAPLRELPTRWPTSNAQFDPARSVECYQETLDAAAYAEQLGFDWVACAEHHYSSHAMCPNASVMATALAQRTSTARIAILGARIPLANPVQLAEEYAMVDNLSGGRLIAGLLRGTPYEYLVSGVSPTLSRPRFVEAYDLMLKTWTHPGPFGWEGVHFQNRVVSAWPRPVQQPLPPIFVSGSSKESAIFAAQRGAGIGLAFTTIAAAAESARTYRETARELGTETSPDDVLYQADIYVSDNDEKALAEIEPHFRYADNVAHPMLRMTGLAGSRGMFGGSGATGGRFRDIVAERLNQGLPARIEMGQIFCGGPDSVAAQIRKIRADVGAGVVNLIFQIGDLPQDRVLRSMKLFADEVLPQIRQL</sequence>
<evidence type="ECO:0000259" key="3">
    <source>
        <dbReference type="Pfam" id="PF00296"/>
    </source>
</evidence>
<evidence type="ECO:0000256" key="2">
    <source>
        <dbReference type="ARBA" id="ARBA00023033"/>
    </source>
</evidence>
<accession>A0ABN2CMV3</accession>
<dbReference type="RefSeq" id="WP_344232764.1">
    <property type="nucleotide sequence ID" value="NZ_BAAAPH010000004.1"/>
</dbReference>
<proteinExistence type="predicted"/>
<dbReference type="PANTHER" id="PTHR30137:SF8">
    <property type="entry name" value="BLR5498 PROTEIN"/>
    <property type="match status" value="1"/>
</dbReference>
<evidence type="ECO:0000256" key="1">
    <source>
        <dbReference type="ARBA" id="ARBA00023002"/>
    </source>
</evidence>